<feature type="domain" description="DUF2415" evidence="1">
    <location>
        <begin position="9"/>
        <end position="46"/>
    </location>
</feature>
<name>A0A8H7C067_9FUNG</name>
<dbReference type="InterPro" id="IPR011044">
    <property type="entry name" value="Quino_amine_DH_bsu"/>
</dbReference>
<dbReference type="Proteomes" id="UP000605846">
    <property type="component" value="Unassembled WGS sequence"/>
</dbReference>
<dbReference type="EMBL" id="JABAYA010000015">
    <property type="protein sequence ID" value="KAF7730587.1"/>
    <property type="molecule type" value="Genomic_DNA"/>
</dbReference>
<keyword evidence="3" id="KW-1185">Reference proteome</keyword>
<dbReference type="SUPFAM" id="SSF50969">
    <property type="entry name" value="YVTN repeat-like/Quinoprotein amine dehydrogenase"/>
    <property type="match status" value="1"/>
</dbReference>
<dbReference type="OrthoDB" id="20669at2759"/>
<protein>
    <recommendedName>
        <fullName evidence="1">DUF2415 domain-containing protein</fullName>
    </recommendedName>
</protein>
<dbReference type="InterPro" id="IPR015943">
    <property type="entry name" value="WD40/YVTN_repeat-like_dom_sf"/>
</dbReference>
<dbReference type="PANTHER" id="PTHR43991:SF12">
    <property type="entry name" value="WD REPEAT PROTEIN (AFU_ORTHOLOGUE AFUA_8G05640)"/>
    <property type="match status" value="1"/>
</dbReference>
<comment type="caution">
    <text evidence="2">The sequence shown here is derived from an EMBL/GenBank/DDBJ whole genome shotgun (WGS) entry which is preliminary data.</text>
</comment>
<proteinExistence type="predicted"/>
<dbReference type="Pfam" id="PF10313">
    <property type="entry name" value="DUF2415"/>
    <property type="match status" value="1"/>
</dbReference>
<organism evidence="2 3">
    <name type="scientific">Apophysomyces ossiformis</name>
    <dbReference type="NCBI Taxonomy" id="679940"/>
    <lineage>
        <taxon>Eukaryota</taxon>
        <taxon>Fungi</taxon>
        <taxon>Fungi incertae sedis</taxon>
        <taxon>Mucoromycota</taxon>
        <taxon>Mucoromycotina</taxon>
        <taxon>Mucoromycetes</taxon>
        <taxon>Mucorales</taxon>
        <taxon>Mucorineae</taxon>
        <taxon>Mucoraceae</taxon>
        <taxon>Apophysomyces</taxon>
    </lineage>
</organism>
<dbReference type="Gene3D" id="2.130.10.10">
    <property type="entry name" value="YVTN repeat-like/Quinoprotein amine dehydrogenase"/>
    <property type="match status" value="1"/>
</dbReference>
<dbReference type="PANTHER" id="PTHR43991">
    <property type="entry name" value="WD REPEAT PROTEIN (AFU_ORTHOLOGUE AFUA_8G05640)-RELATED"/>
    <property type="match status" value="1"/>
</dbReference>
<accession>A0A8H7C067</accession>
<sequence length="91" mass="10128">MHVLGGRAGAIRSLRFSHDGNFLVAAEPIDYVHLYDAQQYDSCQVINLFGAVAGFAFTPEDQALFIANATNDVGHGIYEFQKINEEPIMYF</sequence>
<dbReference type="AlphaFoldDB" id="A0A8H7C067"/>
<dbReference type="InterPro" id="IPR019417">
    <property type="entry name" value="DUF2415"/>
</dbReference>
<evidence type="ECO:0000259" key="1">
    <source>
        <dbReference type="Pfam" id="PF10313"/>
    </source>
</evidence>
<evidence type="ECO:0000313" key="2">
    <source>
        <dbReference type="EMBL" id="KAF7730587.1"/>
    </source>
</evidence>
<evidence type="ECO:0000313" key="3">
    <source>
        <dbReference type="Proteomes" id="UP000605846"/>
    </source>
</evidence>
<gene>
    <name evidence="2" type="ORF">EC973_001969</name>
</gene>
<reference evidence="2" key="1">
    <citation type="submission" date="2020-01" db="EMBL/GenBank/DDBJ databases">
        <title>Genome Sequencing of Three Apophysomyces-Like Fungal Strains Confirms a Novel Fungal Genus in the Mucoromycota with divergent Burkholderia-like Endosymbiotic Bacteria.</title>
        <authorList>
            <person name="Stajich J.E."/>
            <person name="Macias A.M."/>
            <person name="Carter-House D."/>
            <person name="Lovett B."/>
            <person name="Kasson L.R."/>
            <person name="Berry K."/>
            <person name="Grigoriev I."/>
            <person name="Chang Y."/>
            <person name="Spatafora J."/>
            <person name="Kasson M.T."/>
        </authorList>
    </citation>
    <scope>NUCLEOTIDE SEQUENCE</scope>
    <source>
        <strain evidence="2">NRRL A-21654</strain>
    </source>
</reference>